<protein>
    <recommendedName>
        <fullName evidence="4">Eukaryotic translation initiation factor 3 subunit K</fullName>
        <shortName evidence="4">eIF3k</shortName>
    </recommendedName>
    <alternativeName>
        <fullName evidence="4">eIF-3 p25</fullName>
    </alternativeName>
</protein>
<evidence type="ECO:0000256" key="3">
    <source>
        <dbReference type="ARBA" id="ARBA00022917"/>
    </source>
</evidence>
<keyword evidence="6" id="KW-1185">Reference proteome</keyword>
<comment type="function">
    <text evidence="4">Component of the eukaryotic translation initiation factor 3 (eIF-3) complex, which is involved in protein synthesis of a specialized repertoire of mRNAs and, together with other initiation factors, stimulates binding of mRNA and methionyl-tRNAi to the 40S ribosome. The eIF-3 complex specifically targets and initiates translation of a subset of mRNAs involved in cell proliferation.</text>
</comment>
<dbReference type="InterPro" id="IPR036388">
    <property type="entry name" value="WH-like_DNA-bd_sf"/>
</dbReference>
<comment type="subcellular location">
    <subcellularLocation>
        <location evidence="4">Cytoplasm</location>
    </subcellularLocation>
</comment>
<dbReference type="Gene3D" id="1.10.10.10">
    <property type="entry name" value="Winged helix-like DNA-binding domain superfamily/Winged helix DNA-binding domain"/>
    <property type="match status" value="1"/>
</dbReference>
<dbReference type="InterPro" id="IPR000717">
    <property type="entry name" value="PCI_dom"/>
</dbReference>
<evidence type="ECO:0000256" key="2">
    <source>
        <dbReference type="ARBA" id="ARBA00022540"/>
    </source>
</evidence>
<name>A0ABM3FJM0_NEOLC</name>
<evidence type="ECO:0000313" key="6">
    <source>
        <dbReference type="Proteomes" id="UP000829291"/>
    </source>
</evidence>
<dbReference type="PANTHER" id="PTHR13022">
    <property type="entry name" value="EUKARYOTIC TRANSLATION INITIATION FACTOR 3 SUBUNIT 11"/>
    <property type="match status" value="1"/>
</dbReference>
<dbReference type="InterPro" id="IPR016020">
    <property type="entry name" value="Transl_init_fac_sub12_N_euk"/>
</dbReference>
<evidence type="ECO:0000313" key="7">
    <source>
        <dbReference type="RefSeq" id="XP_046588220.1"/>
    </source>
</evidence>
<gene>
    <name evidence="7" type="primary">LOC107227836</name>
</gene>
<dbReference type="GeneID" id="107227836"/>
<dbReference type="HAMAP" id="MF_03010">
    <property type="entry name" value="eIF3k"/>
    <property type="match status" value="1"/>
</dbReference>
<dbReference type="Pfam" id="PF10075">
    <property type="entry name" value="CSN8_PSD8_EIF3K"/>
    <property type="match status" value="1"/>
</dbReference>
<dbReference type="InterPro" id="IPR016024">
    <property type="entry name" value="ARM-type_fold"/>
</dbReference>
<evidence type="ECO:0000256" key="1">
    <source>
        <dbReference type="ARBA" id="ARBA00022490"/>
    </source>
</evidence>
<sequence>MAEAMRQTIVEMLKGIERYNPDNLSTLEKYVEIQSRENAYDLEANLAVLKLYQLNPQRFSQDITCQILLKALTNFPHTDFVLCKCLLTEKIIYRKEAKGRQICKILQLQMQEEPINQIMYLGDILEQCDFQHFWDRVLSMPELCNRIVGFQDSVRKFVCHVVGITFQTIDKGLLAQLLGGIDDSTLKHWVKKYGWKEESKNVIFIANQDENIKTKNITEKIDFENVAGLMAACL</sequence>
<dbReference type="PANTHER" id="PTHR13022:SF0">
    <property type="entry name" value="EUKARYOTIC TRANSLATION INITIATION FACTOR 3 SUBUNIT K"/>
    <property type="match status" value="1"/>
</dbReference>
<keyword evidence="1 4" id="KW-0963">Cytoplasm</keyword>
<dbReference type="Gene3D" id="1.25.40.250">
    <property type="entry name" value="ARM repeat, domain 1"/>
    <property type="match status" value="1"/>
</dbReference>
<evidence type="ECO:0000259" key="5">
    <source>
        <dbReference type="PROSITE" id="PS50250"/>
    </source>
</evidence>
<dbReference type="InterPro" id="IPR009374">
    <property type="entry name" value="eIF3k"/>
</dbReference>
<dbReference type="RefSeq" id="XP_046588220.1">
    <property type="nucleotide sequence ID" value="XM_046732264.1"/>
</dbReference>
<reference evidence="7" key="1">
    <citation type="submission" date="2025-08" db="UniProtKB">
        <authorList>
            <consortium name="RefSeq"/>
        </authorList>
    </citation>
    <scope>IDENTIFICATION</scope>
    <source>
        <tissue evidence="7">Thorax and Abdomen</tissue>
    </source>
</reference>
<dbReference type="SUPFAM" id="SSF48371">
    <property type="entry name" value="ARM repeat"/>
    <property type="match status" value="1"/>
</dbReference>
<dbReference type="GO" id="GO:0003743">
    <property type="term" value="F:translation initiation factor activity"/>
    <property type="evidence" value="ECO:0007669"/>
    <property type="project" value="UniProtKB-KW"/>
</dbReference>
<keyword evidence="2 4" id="KW-0396">Initiation factor</keyword>
<dbReference type="Proteomes" id="UP000829291">
    <property type="component" value="Chromosome 2"/>
</dbReference>
<comment type="subunit">
    <text evidence="4">Component of the eukaryotic translation initiation factor 3 (eIF-3) complex.</text>
</comment>
<organism evidence="6 7">
    <name type="scientific">Neodiprion lecontei</name>
    <name type="common">Redheaded pine sawfly</name>
    <dbReference type="NCBI Taxonomy" id="441921"/>
    <lineage>
        <taxon>Eukaryota</taxon>
        <taxon>Metazoa</taxon>
        <taxon>Ecdysozoa</taxon>
        <taxon>Arthropoda</taxon>
        <taxon>Hexapoda</taxon>
        <taxon>Insecta</taxon>
        <taxon>Pterygota</taxon>
        <taxon>Neoptera</taxon>
        <taxon>Endopterygota</taxon>
        <taxon>Hymenoptera</taxon>
        <taxon>Tenthredinoidea</taxon>
        <taxon>Diprionidae</taxon>
        <taxon>Diprioninae</taxon>
        <taxon>Neodiprion</taxon>
    </lineage>
</organism>
<accession>A0ABM3FJM0</accession>
<dbReference type="InterPro" id="IPR036390">
    <property type="entry name" value="WH_DNA-bd_sf"/>
</dbReference>
<proteinExistence type="inferred from homology"/>
<evidence type="ECO:0000256" key="4">
    <source>
        <dbReference type="HAMAP-Rule" id="MF_03010"/>
    </source>
</evidence>
<dbReference type="PROSITE" id="PS50250">
    <property type="entry name" value="PCI"/>
    <property type="match status" value="1"/>
</dbReference>
<feature type="domain" description="PCI" evidence="5">
    <location>
        <begin position="40"/>
        <end position="220"/>
    </location>
</feature>
<dbReference type="InterPro" id="IPR033464">
    <property type="entry name" value="CSN8_PSD8_EIF3K"/>
</dbReference>
<comment type="similarity">
    <text evidence="4">Belongs to the eIF-3 subunit K family.</text>
</comment>
<dbReference type="SUPFAM" id="SSF46785">
    <property type="entry name" value="Winged helix' DNA-binding domain"/>
    <property type="match status" value="1"/>
</dbReference>
<keyword evidence="3 4" id="KW-0648">Protein biosynthesis</keyword>